<dbReference type="Proteomes" id="UP001295684">
    <property type="component" value="Unassembled WGS sequence"/>
</dbReference>
<feature type="region of interest" description="Disordered" evidence="2">
    <location>
        <begin position="289"/>
        <end position="319"/>
    </location>
</feature>
<proteinExistence type="inferred from homology"/>
<dbReference type="InterPro" id="IPR017862">
    <property type="entry name" value="SKI-int_prot_SKIP"/>
</dbReference>
<evidence type="ECO:0000256" key="1">
    <source>
        <dbReference type="ARBA" id="ARBA00010197"/>
    </source>
</evidence>
<evidence type="ECO:0000256" key="2">
    <source>
        <dbReference type="SAM" id="MobiDB-lite"/>
    </source>
</evidence>
<dbReference type="GO" id="GO:0005681">
    <property type="term" value="C:spliceosomal complex"/>
    <property type="evidence" value="ECO:0007669"/>
    <property type="project" value="InterPro"/>
</dbReference>
<feature type="compositionally biased region" description="Basic and acidic residues" evidence="2">
    <location>
        <begin position="241"/>
        <end position="272"/>
    </location>
</feature>
<keyword evidence="5" id="KW-1185">Reference proteome</keyword>
<organism evidence="4 5">
    <name type="scientific">Euplotes crassus</name>
    <dbReference type="NCBI Taxonomy" id="5936"/>
    <lineage>
        <taxon>Eukaryota</taxon>
        <taxon>Sar</taxon>
        <taxon>Alveolata</taxon>
        <taxon>Ciliophora</taxon>
        <taxon>Intramacronucleata</taxon>
        <taxon>Spirotrichea</taxon>
        <taxon>Hypotrichia</taxon>
        <taxon>Euplotida</taxon>
        <taxon>Euplotidae</taxon>
        <taxon>Moneuplotes</taxon>
    </lineage>
</organism>
<comment type="similarity">
    <text evidence="1">Belongs to the SNW family.</text>
</comment>
<name>A0AAD1UPK0_EUPCR</name>
<dbReference type="Pfam" id="PF02731">
    <property type="entry name" value="SKIP_SNW"/>
    <property type="match status" value="1"/>
</dbReference>
<dbReference type="AlphaFoldDB" id="A0AAD1UPK0"/>
<dbReference type="EMBL" id="CAMPGE010010118">
    <property type="protein sequence ID" value="CAI2368974.1"/>
    <property type="molecule type" value="Genomic_DNA"/>
</dbReference>
<feature type="region of interest" description="Disordered" evidence="2">
    <location>
        <begin position="412"/>
        <end position="438"/>
    </location>
</feature>
<dbReference type="InterPro" id="IPR004015">
    <property type="entry name" value="SKI-int_prot_SKIP_SNW-dom"/>
</dbReference>
<gene>
    <name evidence="4" type="ORF">ECRASSUSDP1_LOCUS10270</name>
</gene>
<evidence type="ECO:0000259" key="3">
    <source>
        <dbReference type="Pfam" id="PF02731"/>
    </source>
</evidence>
<protein>
    <recommendedName>
        <fullName evidence="3">SKI-interacting protein SKIP SNW domain-containing protein</fullName>
    </recommendedName>
</protein>
<sequence length="438" mass="50539">MKNRMGREIANISNNHRRRNFEIEDLSKPSDKVKVEGLSRARNMINGQVGKKTEAAYASSCTLKANKNTEYIRYTPDQSGEAFNSGAQQRIVKMVTQQEDPLLPPKFKHKRAPRGAPSPPETVMRSPSRKITAKDQADWNIPSCISQWKNAKGYTIPLHMRIQSDGRNLQDTTINHKHAKFSESILLAEIQSRKEVEERNKIKQSHHLMMEIRKEKQIQKDATLARAEKEKLIQSSISQLRSERRDNHEGVESRKRTREEIEREEAKRERDALKRQIKRDVVRQRRLEVAGKQDKANPRDGERDISEKIALGQAQPTSKDAMFDQRLFNQQSGMEQGFGDDDEYNLYDKPLFADRTATSIYKSTKEVNEEEDLEDTDKNRVAKVLKTTNKPNRGFEGADYTKGPRCAPVEFEQKNDSTDVNTMKAGLQTSHKRRKYDE</sequence>
<dbReference type="PANTHER" id="PTHR12096">
    <property type="entry name" value="NUCLEAR PROTEIN SKIP-RELATED"/>
    <property type="match status" value="1"/>
</dbReference>
<accession>A0AAD1UPK0</accession>
<evidence type="ECO:0000313" key="4">
    <source>
        <dbReference type="EMBL" id="CAI2368974.1"/>
    </source>
</evidence>
<feature type="domain" description="SKI-interacting protein SKIP SNW" evidence="3">
    <location>
        <begin position="70"/>
        <end position="229"/>
    </location>
</feature>
<evidence type="ECO:0000313" key="5">
    <source>
        <dbReference type="Proteomes" id="UP001295684"/>
    </source>
</evidence>
<feature type="region of interest" description="Disordered" evidence="2">
    <location>
        <begin position="103"/>
        <end position="133"/>
    </location>
</feature>
<dbReference type="GO" id="GO:0000398">
    <property type="term" value="P:mRNA splicing, via spliceosome"/>
    <property type="evidence" value="ECO:0007669"/>
    <property type="project" value="InterPro"/>
</dbReference>
<feature type="region of interest" description="Disordered" evidence="2">
    <location>
        <begin position="237"/>
        <end position="272"/>
    </location>
</feature>
<comment type="caution">
    <text evidence="4">The sequence shown here is derived from an EMBL/GenBank/DDBJ whole genome shotgun (WGS) entry which is preliminary data.</text>
</comment>
<reference evidence="4" key="1">
    <citation type="submission" date="2023-07" db="EMBL/GenBank/DDBJ databases">
        <authorList>
            <consortium name="AG Swart"/>
            <person name="Singh M."/>
            <person name="Singh A."/>
            <person name="Seah K."/>
            <person name="Emmerich C."/>
        </authorList>
    </citation>
    <scope>NUCLEOTIDE SEQUENCE</scope>
    <source>
        <strain evidence="4">DP1</strain>
    </source>
</reference>
<feature type="compositionally biased region" description="Basic and acidic residues" evidence="2">
    <location>
        <begin position="289"/>
        <end position="307"/>
    </location>
</feature>